<reference evidence="1" key="2">
    <citation type="submission" date="2021-02" db="EMBL/GenBank/DDBJ databases">
        <authorList>
            <person name="Kimball J.A."/>
            <person name="Haas M.W."/>
            <person name="Macchietto M."/>
            <person name="Kono T."/>
            <person name="Duquette J."/>
            <person name="Shao M."/>
        </authorList>
    </citation>
    <scope>NUCLEOTIDE SEQUENCE</scope>
    <source>
        <tissue evidence="1">Fresh leaf tissue</tissue>
    </source>
</reference>
<protein>
    <submittedName>
        <fullName evidence="1">Uncharacterized protein</fullName>
    </submittedName>
</protein>
<sequence>MDNGELEGIGPLVCSLKPEKKEQLLELLGAKADKLEVIDTRQILIPMGTRGNFGRGGAISFSECVR</sequence>
<dbReference type="Proteomes" id="UP000729402">
    <property type="component" value="Unassembled WGS sequence"/>
</dbReference>
<keyword evidence="2" id="KW-1185">Reference proteome</keyword>
<reference evidence="1" key="1">
    <citation type="journal article" date="2021" name="bioRxiv">
        <title>Whole Genome Assembly and Annotation of Northern Wild Rice, Zizania palustris L., Supports a Whole Genome Duplication in the Zizania Genus.</title>
        <authorList>
            <person name="Haas M."/>
            <person name="Kono T."/>
            <person name="Macchietto M."/>
            <person name="Millas R."/>
            <person name="McGilp L."/>
            <person name="Shao M."/>
            <person name="Duquette J."/>
            <person name="Hirsch C.N."/>
            <person name="Kimball J."/>
        </authorList>
    </citation>
    <scope>NUCLEOTIDE SEQUENCE</scope>
    <source>
        <tissue evidence="1">Fresh leaf tissue</tissue>
    </source>
</reference>
<proteinExistence type="predicted"/>
<evidence type="ECO:0000313" key="2">
    <source>
        <dbReference type="Proteomes" id="UP000729402"/>
    </source>
</evidence>
<dbReference type="EMBL" id="JAAALK010000288">
    <property type="protein sequence ID" value="KAG8053425.1"/>
    <property type="molecule type" value="Genomic_DNA"/>
</dbReference>
<accession>A0A8J5S1Z5</accession>
<evidence type="ECO:0000313" key="1">
    <source>
        <dbReference type="EMBL" id="KAG8053425.1"/>
    </source>
</evidence>
<organism evidence="1 2">
    <name type="scientific">Zizania palustris</name>
    <name type="common">Northern wild rice</name>
    <dbReference type="NCBI Taxonomy" id="103762"/>
    <lineage>
        <taxon>Eukaryota</taxon>
        <taxon>Viridiplantae</taxon>
        <taxon>Streptophyta</taxon>
        <taxon>Embryophyta</taxon>
        <taxon>Tracheophyta</taxon>
        <taxon>Spermatophyta</taxon>
        <taxon>Magnoliopsida</taxon>
        <taxon>Liliopsida</taxon>
        <taxon>Poales</taxon>
        <taxon>Poaceae</taxon>
        <taxon>BOP clade</taxon>
        <taxon>Oryzoideae</taxon>
        <taxon>Oryzeae</taxon>
        <taxon>Zizaniinae</taxon>
        <taxon>Zizania</taxon>
    </lineage>
</organism>
<name>A0A8J5S1Z5_ZIZPA</name>
<gene>
    <name evidence="1" type="ORF">GUJ93_ZPchr0001g32665</name>
</gene>
<dbReference type="AlphaFoldDB" id="A0A8J5S1Z5"/>
<comment type="caution">
    <text evidence="1">The sequence shown here is derived from an EMBL/GenBank/DDBJ whole genome shotgun (WGS) entry which is preliminary data.</text>
</comment>